<keyword evidence="4" id="KW-1185">Reference proteome</keyword>
<reference evidence="3 4" key="1">
    <citation type="submission" date="2022-06" db="EMBL/GenBank/DDBJ databases">
        <title>Sequencing the genomes of 1000 actinobacteria strains.</title>
        <authorList>
            <person name="Klenk H.-P."/>
        </authorList>
    </citation>
    <scope>NUCLEOTIDE SEQUENCE [LARGE SCALE GENOMIC DNA]</scope>
    <source>
        <strain evidence="3 4">DSM 41656</strain>
    </source>
</reference>
<comment type="cofactor">
    <cofactor evidence="2">
        <name>Mg(2+)</name>
        <dbReference type="ChEBI" id="CHEBI:18420"/>
    </cofactor>
</comment>
<dbReference type="EC" id="4.2.3.-" evidence="2"/>
<keyword evidence="2" id="KW-0479">Metal-binding</keyword>
<keyword evidence="2" id="KW-0460">Magnesium</keyword>
<evidence type="ECO:0000256" key="2">
    <source>
        <dbReference type="RuleBase" id="RU366034"/>
    </source>
</evidence>
<dbReference type="Proteomes" id="UP001206483">
    <property type="component" value="Unassembled WGS sequence"/>
</dbReference>
<accession>A0ABT1J4G8</accession>
<keyword evidence="1 2" id="KW-0456">Lyase</keyword>
<proteinExistence type="inferred from homology"/>
<name>A0ABT1J4G8_9ACTN</name>
<dbReference type="SFLD" id="SFLDG01020">
    <property type="entry name" value="Terpene_Cyclase_Like_2"/>
    <property type="match status" value="1"/>
</dbReference>
<dbReference type="SUPFAM" id="SSF48576">
    <property type="entry name" value="Terpenoid synthases"/>
    <property type="match status" value="1"/>
</dbReference>
<dbReference type="Gene3D" id="1.10.600.10">
    <property type="entry name" value="Farnesyl Diphosphate Synthase"/>
    <property type="match status" value="1"/>
</dbReference>
<protein>
    <recommendedName>
        <fullName evidence="2">Terpene synthase</fullName>
        <ecNumber evidence="2">4.2.3.-</ecNumber>
    </recommendedName>
</protein>
<gene>
    <name evidence="3" type="ORF">FHR36_005491</name>
</gene>
<evidence type="ECO:0000313" key="3">
    <source>
        <dbReference type="EMBL" id="MCP2312325.1"/>
    </source>
</evidence>
<evidence type="ECO:0000313" key="4">
    <source>
        <dbReference type="Proteomes" id="UP001206483"/>
    </source>
</evidence>
<dbReference type="PANTHER" id="PTHR35201">
    <property type="entry name" value="TERPENE SYNTHASE"/>
    <property type="match status" value="1"/>
</dbReference>
<dbReference type="Pfam" id="PF19086">
    <property type="entry name" value="Terpene_syn_C_2"/>
    <property type="match status" value="1"/>
</dbReference>
<dbReference type="RefSeq" id="WP_253801307.1">
    <property type="nucleotide sequence ID" value="NZ_BAAAUB010000093.1"/>
</dbReference>
<dbReference type="InterPro" id="IPR034686">
    <property type="entry name" value="Terpene_cyclase-like_2"/>
</dbReference>
<dbReference type="EMBL" id="JAMZDX010000005">
    <property type="protein sequence ID" value="MCP2312325.1"/>
    <property type="molecule type" value="Genomic_DNA"/>
</dbReference>
<dbReference type="SFLD" id="SFLDS00005">
    <property type="entry name" value="Isoprenoid_Synthase_Type_I"/>
    <property type="match status" value="1"/>
</dbReference>
<organism evidence="3 4">
    <name type="scientific">Kitasatospora paracochleata</name>
    <dbReference type="NCBI Taxonomy" id="58354"/>
    <lineage>
        <taxon>Bacteria</taxon>
        <taxon>Bacillati</taxon>
        <taxon>Actinomycetota</taxon>
        <taxon>Actinomycetes</taxon>
        <taxon>Kitasatosporales</taxon>
        <taxon>Streptomycetaceae</taxon>
        <taxon>Kitasatospora</taxon>
    </lineage>
</organism>
<comment type="caution">
    <text evidence="3">The sequence shown here is derived from an EMBL/GenBank/DDBJ whole genome shotgun (WGS) entry which is preliminary data.</text>
</comment>
<comment type="similarity">
    <text evidence="2">Belongs to the terpene synthase family.</text>
</comment>
<evidence type="ECO:0000256" key="1">
    <source>
        <dbReference type="ARBA" id="ARBA00023239"/>
    </source>
</evidence>
<dbReference type="InterPro" id="IPR008949">
    <property type="entry name" value="Isoprenoid_synthase_dom_sf"/>
</dbReference>
<dbReference type="PANTHER" id="PTHR35201:SF4">
    <property type="entry name" value="BETA-PINACENE SYNTHASE-RELATED"/>
    <property type="match status" value="1"/>
</dbReference>
<sequence length="324" mass="37208">MSDLTSLEVPFPLHRNPHYEQADEQHRRWLERFPELAAVAAESIYTRWDVADLAAVAYPFCSAASLTLATDMLGFYLLFDDTFDGELGRRPAEVARICDRLTSLVYDPDPNRARTEVEHAFLDLWARSTENMPRRWLARAAYNWERYYASHPAEAAGRIARRLPDRESYFVVRRGTAAMETVFDMIERLDHIEVPQAALHHPVLRRLRQIGADVPSLSNDVYSYPLEAPRGDVYNLVMIAQREQGCSTDEAFEFVLAEAQRMIDQFAELTEQLPDAYEQLGLSQAELEPTRRYVDGLTAWLVGYLDWEERTGRYAAPQPTPHAP</sequence>